<accession>A0A160N3R8</accession>
<reference evidence="1 2" key="1">
    <citation type="submission" date="2016-02" db="EMBL/GenBank/DDBJ databases">
        <title>Complete genome sequencing and analysis of ATSB10, Dyella thiooxydans isolated from rhizosphere soil of sunflower (Helianthus annuus L.).</title>
        <authorList>
            <person name="Lee Y."/>
            <person name="Hwangbo K."/>
            <person name="Chung H."/>
            <person name="Yoo J."/>
            <person name="Kim K.Y."/>
            <person name="Sa T.M."/>
            <person name="Um Y."/>
            <person name="Madhaiyan M."/>
        </authorList>
    </citation>
    <scope>NUCLEOTIDE SEQUENCE [LARGE SCALE GENOMIC DNA]</scope>
    <source>
        <strain evidence="1 2">ATSB10</strain>
    </source>
</reference>
<evidence type="ECO:0000313" key="1">
    <source>
        <dbReference type="EMBL" id="AND70052.1"/>
    </source>
</evidence>
<sequence length="38" mass="3833">MRTVQAACSSAGRRIMSRACGGSVTATNTTASVESSRA</sequence>
<dbReference type="AlphaFoldDB" id="A0A160N3R8"/>
<dbReference type="EMBL" id="CP014841">
    <property type="protein sequence ID" value="AND70052.1"/>
    <property type="molecule type" value="Genomic_DNA"/>
</dbReference>
<gene>
    <name evidence="1" type="ORF">ATSB10_25980</name>
</gene>
<organism evidence="1 2">
    <name type="scientific">Dyella thiooxydans</name>
    <dbReference type="NCBI Taxonomy" id="445710"/>
    <lineage>
        <taxon>Bacteria</taxon>
        <taxon>Pseudomonadati</taxon>
        <taxon>Pseudomonadota</taxon>
        <taxon>Gammaproteobacteria</taxon>
        <taxon>Lysobacterales</taxon>
        <taxon>Rhodanobacteraceae</taxon>
        <taxon>Dyella</taxon>
    </lineage>
</organism>
<evidence type="ECO:0000313" key="2">
    <source>
        <dbReference type="Proteomes" id="UP000077255"/>
    </source>
</evidence>
<keyword evidence="2" id="KW-1185">Reference proteome</keyword>
<proteinExistence type="predicted"/>
<dbReference type="KEGG" id="dtx:ATSB10_25980"/>
<dbReference type="Proteomes" id="UP000077255">
    <property type="component" value="Chromosome"/>
</dbReference>
<protein>
    <submittedName>
        <fullName evidence="1">Uncharacterized protein</fullName>
    </submittedName>
</protein>
<name>A0A160N3R8_9GAMM</name>